<dbReference type="GO" id="GO:0016787">
    <property type="term" value="F:hydrolase activity"/>
    <property type="evidence" value="ECO:0007669"/>
    <property type="project" value="UniProtKB-KW"/>
</dbReference>
<dbReference type="OrthoDB" id="6016727at2759"/>
<dbReference type="FunFam" id="3.30.1330.20:FF:000001">
    <property type="entry name" value="Tubulin alpha chain"/>
    <property type="match status" value="1"/>
</dbReference>
<dbReference type="InterPro" id="IPR000217">
    <property type="entry name" value="Tubulin"/>
</dbReference>
<dbReference type="Gene3D" id="3.40.50.1440">
    <property type="entry name" value="Tubulin/FtsZ, GTPase domain"/>
    <property type="match status" value="2"/>
</dbReference>
<evidence type="ECO:0000259" key="9">
    <source>
        <dbReference type="SMART" id="SM00864"/>
    </source>
</evidence>
<dbReference type="STRING" id="46731.A0A3M6TQ68"/>
<dbReference type="SMART" id="SM00865">
    <property type="entry name" value="Tubulin_C"/>
    <property type="match status" value="1"/>
</dbReference>
<feature type="domain" description="Tubulin/FtsZ GTPase" evidence="9">
    <location>
        <begin position="48"/>
        <end position="214"/>
    </location>
</feature>
<name>A0A3M6TQ68_POCDA</name>
<dbReference type="InterPro" id="IPR008280">
    <property type="entry name" value="Tub_FtsZ_C"/>
</dbReference>
<sequence>RECISVHIGQAGVQIGNACWELYCLEHGIQPDGHMPTDKTIGGGDDSFNTFFSETGAGKHVPRAVMVDLEPTVPFFLQHKNSYSTRKTGDDERLDQCTGLQGFLIFHSFGGGTGSGFTSLLMERLSVDYGKKSKLEFSIYPSPLIATAVVEPYNSILTTHTTLEHSDCAFMVDNEAIYDICRRNLDIERPTYTNLNRLIGQIVSSITASLRFDGALNVDLTEFQTNLVPYPRIHFPLATYAPVISAEKAYHEQLNVAEITNACFEPANQMVKCDPRHGKYMACCLLFRGDVVPKDVNASIATIKTKRTIQFVDWCPTGFKVGINYQPPTVVPGGDLAKVQRAVCMLSNTTAIAEAWARLDHKFDLMYAKRAFVHWYVGEGMEEGEFSEAREDLAALEKDYEEVGVDSLHEEGEADEY</sequence>
<dbReference type="FunFam" id="1.10.287.600:FF:000005">
    <property type="entry name" value="Tubulin alpha chain"/>
    <property type="match status" value="1"/>
</dbReference>
<organism evidence="11 12">
    <name type="scientific">Pocillopora damicornis</name>
    <name type="common">Cauliflower coral</name>
    <name type="synonym">Millepora damicornis</name>
    <dbReference type="NCBI Taxonomy" id="46731"/>
    <lineage>
        <taxon>Eukaryota</taxon>
        <taxon>Metazoa</taxon>
        <taxon>Cnidaria</taxon>
        <taxon>Anthozoa</taxon>
        <taxon>Hexacorallia</taxon>
        <taxon>Scleractinia</taxon>
        <taxon>Astrocoeniina</taxon>
        <taxon>Pocilloporidae</taxon>
        <taxon>Pocillopora</taxon>
    </lineage>
</organism>
<dbReference type="Pfam" id="PF00091">
    <property type="entry name" value="Tubulin"/>
    <property type="match status" value="2"/>
</dbReference>
<evidence type="ECO:0000256" key="4">
    <source>
        <dbReference type="ARBA" id="ARBA00022801"/>
    </source>
</evidence>
<dbReference type="InterPro" id="IPR002452">
    <property type="entry name" value="Alpha_tubulin"/>
</dbReference>
<keyword evidence="3 8" id="KW-0547">Nucleotide-binding</keyword>
<evidence type="ECO:0000256" key="2">
    <source>
        <dbReference type="ARBA" id="ARBA00022701"/>
    </source>
</evidence>
<dbReference type="InterPro" id="IPR037103">
    <property type="entry name" value="Tubulin/FtsZ-like_C"/>
</dbReference>
<evidence type="ECO:0000313" key="11">
    <source>
        <dbReference type="EMBL" id="RMX43506.1"/>
    </source>
</evidence>
<reference evidence="11 12" key="1">
    <citation type="journal article" date="2018" name="Sci. Rep.">
        <title>Comparative analysis of the Pocillopora damicornis genome highlights role of immune system in coral evolution.</title>
        <authorList>
            <person name="Cunning R."/>
            <person name="Bay R.A."/>
            <person name="Gillette P."/>
            <person name="Baker A.C."/>
            <person name="Traylor-Knowles N."/>
        </authorList>
    </citation>
    <scope>NUCLEOTIDE SEQUENCE [LARGE SCALE GENOMIC DNA]</scope>
    <source>
        <strain evidence="11">RSMAS</strain>
        <tissue evidence="11">Whole animal</tissue>
    </source>
</reference>
<comment type="subunit">
    <text evidence="8">Dimer of alpha and beta chains. A typical microtubule is a hollow water-filled tube with an outer diameter of 25 nm and an inner diameter of 15 nM. Alpha-beta heterodimers associate head-to-tail to form protofilaments running lengthwise along the microtubule wall with the beta-tubulin subunit facing the microtubule plus end conferring a structural polarity. Microtubules usually have 13 protofilaments but different protofilament numbers can be found in some organisms and specialized cells.</text>
</comment>
<evidence type="ECO:0000259" key="10">
    <source>
        <dbReference type="SMART" id="SM00865"/>
    </source>
</evidence>
<feature type="domain" description="Tubulin/FtsZ 2-layer sandwich" evidence="10">
    <location>
        <begin position="216"/>
        <end position="361"/>
    </location>
</feature>
<dbReference type="GO" id="GO:0005874">
    <property type="term" value="C:microtubule"/>
    <property type="evidence" value="ECO:0007669"/>
    <property type="project" value="UniProtKB-KW"/>
</dbReference>
<proteinExistence type="inferred from homology"/>
<dbReference type="GO" id="GO:0005200">
    <property type="term" value="F:structural constituent of cytoskeleton"/>
    <property type="evidence" value="ECO:0007669"/>
    <property type="project" value="InterPro"/>
</dbReference>
<keyword evidence="5 8" id="KW-0342">GTP-binding</keyword>
<comment type="catalytic activity">
    <reaction evidence="7">
        <text>GTP + H2O = GDP + phosphate + H(+)</text>
        <dbReference type="Rhea" id="RHEA:19669"/>
        <dbReference type="ChEBI" id="CHEBI:15377"/>
        <dbReference type="ChEBI" id="CHEBI:15378"/>
        <dbReference type="ChEBI" id="CHEBI:37565"/>
        <dbReference type="ChEBI" id="CHEBI:43474"/>
        <dbReference type="ChEBI" id="CHEBI:58189"/>
    </reaction>
    <physiologicalReaction direction="left-to-right" evidence="7">
        <dbReference type="Rhea" id="RHEA:19670"/>
    </physiologicalReaction>
</comment>
<comment type="caution">
    <text evidence="11">The sequence shown here is derived from an EMBL/GenBank/DDBJ whole genome shotgun (WGS) entry which is preliminary data.</text>
</comment>
<dbReference type="FunFam" id="3.40.50.1440:FF:000016">
    <property type="entry name" value="Tubulin alpha chain"/>
    <property type="match status" value="1"/>
</dbReference>
<dbReference type="SUPFAM" id="SSF55307">
    <property type="entry name" value="Tubulin C-terminal domain-like"/>
    <property type="match status" value="1"/>
</dbReference>
<dbReference type="InterPro" id="IPR018316">
    <property type="entry name" value="Tubulin/FtsZ_2-layer-sand-dom"/>
</dbReference>
<dbReference type="GO" id="GO:0007017">
    <property type="term" value="P:microtubule-based process"/>
    <property type="evidence" value="ECO:0007669"/>
    <property type="project" value="InterPro"/>
</dbReference>
<keyword evidence="12" id="KW-1185">Reference proteome</keyword>
<dbReference type="SMART" id="SM00864">
    <property type="entry name" value="Tubulin"/>
    <property type="match status" value="1"/>
</dbReference>
<dbReference type="AlphaFoldDB" id="A0A3M6TQ68"/>
<dbReference type="CDD" id="cd02186">
    <property type="entry name" value="alpha_tubulin"/>
    <property type="match status" value="1"/>
</dbReference>
<keyword evidence="2 8" id="KW-0493">Microtubule</keyword>
<evidence type="ECO:0000313" key="12">
    <source>
        <dbReference type="Proteomes" id="UP000275408"/>
    </source>
</evidence>
<dbReference type="Gene3D" id="1.10.287.600">
    <property type="entry name" value="Helix hairpin bin"/>
    <property type="match status" value="1"/>
</dbReference>
<feature type="non-terminal residue" evidence="11">
    <location>
        <position position="1"/>
    </location>
</feature>
<dbReference type="GO" id="GO:0005525">
    <property type="term" value="F:GTP binding"/>
    <property type="evidence" value="ECO:0007669"/>
    <property type="project" value="UniProtKB-UniRule"/>
</dbReference>
<dbReference type="InterPro" id="IPR036525">
    <property type="entry name" value="Tubulin/FtsZ_GTPase_sf"/>
</dbReference>
<dbReference type="InterPro" id="IPR003008">
    <property type="entry name" value="Tubulin_FtsZ_GTPase"/>
</dbReference>
<gene>
    <name evidence="11" type="ORF">pdam_00001973</name>
</gene>
<evidence type="ECO:0000256" key="7">
    <source>
        <dbReference type="ARBA" id="ARBA00049117"/>
    </source>
</evidence>
<dbReference type="PRINTS" id="PR01162">
    <property type="entry name" value="ALPHATUBULIN"/>
</dbReference>
<evidence type="ECO:0000256" key="5">
    <source>
        <dbReference type="ARBA" id="ARBA00023134"/>
    </source>
</evidence>
<dbReference type="InterPro" id="IPR023123">
    <property type="entry name" value="Tubulin_C"/>
</dbReference>
<dbReference type="Gene3D" id="3.30.1330.20">
    <property type="entry name" value="Tubulin/FtsZ, C-terminal domain"/>
    <property type="match status" value="1"/>
</dbReference>
<evidence type="ECO:0000256" key="3">
    <source>
        <dbReference type="ARBA" id="ARBA00022741"/>
    </source>
</evidence>
<evidence type="ECO:0000256" key="6">
    <source>
        <dbReference type="ARBA" id="ARBA00034296"/>
    </source>
</evidence>
<dbReference type="InterPro" id="IPR017975">
    <property type="entry name" value="Tubulin_CS"/>
</dbReference>
<dbReference type="SUPFAM" id="SSF52490">
    <property type="entry name" value="Tubulin nucleotide-binding domain-like"/>
    <property type="match status" value="1"/>
</dbReference>
<keyword evidence="4" id="KW-0378">Hydrolase</keyword>
<dbReference type="PRINTS" id="PR01161">
    <property type="entry name" value="TUBULIN"/>
</dbReference>
<dbReference type="PANTHER" id="PTHR11588">
    <property type="entry name" value="TUBULIN"/>
    <property type="match status" value="1"/>
</dbReference>
<dbReference type="EMBL" id="RCHS01003197">
    <property type="protein sequence ID" value="RMX43506.1"/>
    <property type="molecule type" value="Genomic_DNA"/>
</dbReference>
<comment type="similarity">
    <text evidence="1 8">Belongs to the tubulin family.</text>
</comment>
<dbReference type="PROSITE" id="PS00227">
    <property type="entry name" value="TUBULIN"/>
    <property type="match status" value="1"/>
</dbReference>
<dbReference type="Proteomes" id="UP000275408">
    <property type="component" value="Unassembled WGS sequence"/>
</dbReference>
<evidence type="ECO:0000256" key="1">
    <source>
        <dbReference type="ARBA" id="ARBA00009636"/>
    </source>
</evidence>
<dbReference type="Pfam" id="PF03953">
    <property type="entry name" value="Tubulin_C"/>
    <property type="match status" value="1"/>
</dbReference>
<accession>A0A3M6TQ68</accession>
<evidence type="ECO:0000256" key="8">
    <source>
        <dbReference type="RuleBase" id="RU000352"/>
    </source>
</evidence>
<protein>
    <recommendedName>
        <fullName evidence="8">Tubulin alpha chain</fullName>
    </recommendedName>
</protein>
<comment type="function">
    <text evidence="6 8">Tubulin is the major constituent of microtubules, a cylinder consisting of laterally associated linear protofilaments composed of alpha- and beta-tubulin heterodimers. Microtubules grow by the addition of GTP-tubulin dimers to the microtubule end, where a stabilizing cap forms. Below the cap, tubulin dimers are in GDP-bound state, owing to GTPase activity of alpha-tubulin.</text>
</comment>